<evidence type="ECO:0000256" key="3">
    <source>
        <dbReference type="ARBA" id="ARBA00022679"/>
    </source>
</evidence>
<dbReference type="PANTHER" id="PTHR10314">
    <property type="entry name" value="CYSTATHIONINE BETA-SYNTHASE"/>
    <property type="match status" value="1"/>
</dbReference>
<organism evidence="6 7">
    <name type="scientific">Paenibacillus forsythiae</name>
    <dbReference type="NCBI Taxonomy" id="365616"/>
    <lineage>
        <taxon>Bacteria</taxon>
        <taxon>Bacillati</taxon>
        <taxon>Bacillota</taxon>
        <taxon>Bacilli</taxon>
        <taxon>Bacillales</taxon>
        <taxon>Paenibacillaceae</taxon>
        <taxon>Paenibacillus</taxon>
    </lineage>
</organism>
<comment type="cofactor">
    <cofactor evidence="1">
        <name>pyridoxal 5'-phosphate</name>
        <dbReference type="ChEBI" id="CHEBI:597326"/>
    </cofactor>
</comment>
<evidence type="ECO:0000256" key="1">
    <source>
        <dbReference type="ARBA" id="ARBA00001933"/>
    </source>
</evidence>
<reference evidence="6 7" key="1">
    <citation type="submission" date="2023-07" db="EMBL/GenBank/DDBJ databases">
        <title>Genomic Encyclopedia of Type Strains, Phase IV (KMG-IV): sequencing the most valuable type-strain genomes for metagenomic binning, comparative biology and taxonomic classification.</title>
        <authorList>
            <person name="Goeker M."/>
        </authorList>
    </citation>
    <scope>NUCLEOTIDE SEQUENCE [LARGE SCALE GENOMIC DNA]</scope>
    <source>
        <strain evidence="6 7">T98</strain>
    </source>
</reference>
<keyword evidence="4" id="KW-0663">Pyridoxal phosphate</keyword>
<dbReference type="GO" id="GO:0004124">
    <property type="term" value="F:cysteine synthase activity"/>
    <property type="evidence" value="ECO:0007669"/>
    <property type="project" value="UniProtKB-EC"/>
</dbReference>
<evidence type="ECO:0000256" key="4">
    <source>
        <dbReference type="ARBA" id="ARBA00022898"/>
    </source>
</evidence>
<dbReference type="Proteomes" id="UP001248709">
    <property type="component" value="Unassembled WGS sequence"/>
</dbReference>
<evidence type="ECO:0000259" key="5">
    <source>
        <dbReference type="Pfam" id="PF00291"/>
    </source>
</evidence>
<evidence type="ECO:0000313" key="7">
    <source>
        <dbReference type="Proteomes" id="UP001248709"/>
    </source>
</evidence>
<protein>
    <submittedName>
        <fullName evidence="6">Cysteine synthase A</fullName>
        <ecNumber evidence="6">2.5.1.47</ecNumber>
    </submittedName>
</protein>
<accession>A0ABU3H9P1</accession>
<dbReference type="InterPro" id="IPR036052">
    <property type="entry name" value="TrpB-like_PALP_sf"/>
</dbReference>
<dbReference type="InterPro" id="IPR001926">
    <property type="entry name" value="TrpB-like_PALP"/>
</dbReference>
<dbReference type="EC" id="2.5.1.47" evidence="6"/>
<dbReference type="CDD" id="cd01561">
    <property type="entry name" value="CBS_like"/>
    <property type="match status" value="1"/>
</dbReference>
<dbReference type="RefSeq" id="WP_232238751.1">
    <property type="nucleotide sequence ID" value="NZ_JAUSUY010000012.1"/>
</dbReference>
<keyword evidence="7" id="KW-1185">Reference proteome</keyword>
<comment type="caution">
    <text evidence="6">The sequence shown here is derived from an EMBL/GenBank/DDBJ whole genome shotgun (WGS) entry which is preliminary data.</text>
</comment>
<keyword evidence="3 6" id="KW-0808">Transferase</keyword>
<name>A0ABU3H9P1_9BACL</name>
<comment type="subunit">
    <text evidence="2">Homodimer.</text>
</comment>
<feature type="domain" description="Tryptophan synthase beta chain-like PALP" evidence="5">
    <location>
        <begin position="8"/>
        <end position="291"/>
    </location>
</feature>
<evidence type="ECO:0000313" key="6">
    <source>
        <dbReference type="EMBL" id="MDT3427543.1"/>
    </source>
</evidence>
<dbReference type="Gene3D" id="3.40.50.1100">
    <property type="match status" value="2"/>
</dbReference>
<dbReference type="NCBIfam" id="TIGR03945">
    <property type="entry name" value="PLP_SbnA_fam"/>
    <property type="match status" value="1"/>
</dbReference>
<sequence>MIRLQSLEPLIGNTPLIHLNSESMNLFTKLEYQNLTGSVKARPAYYVLKKAIERGDIHSHTTVIESSSGNFALALATFCNYLGLRFIPVIDPNINPIYEANLRLLTSCVEKVTERDVTQGYLLSRLDRVSHLRNTLKHCFWTNQYANPDCVASHYYGLGEEIANAFTQLDYAFIGVGSGGTIAGTSKKLKEKFKNIKIIAIDTEGSVIFGGCPQKRYIPGIGSSIVPANLSEALIDEILMISERDAVRGCEELLNKHSIFAGGSTGSVYSAITGYFTRNVPKNDPNVVFICADSGMPYLQTVYNTEWQDNLRTAVKS</sequence>
<dbReference type="InterPro" id="IPR050214">
    <property type="entry name" value="Cys_Synth/Cystath_Beta-Synth"/>
</dbReference>
<dbReference type="EMBL" id="JAUSUY010000012">
    <property type="protein sequence ID" value="MDT3427543.1"/>
    <property type="molecule type" value="Genomic_DNA"/>
</dbReference>
<dbReference type="InterPro" id="IPR023927">
    <property type="entry name" value="SbnA"/>
</dbReference>
<evidence type="ECO:0000256" key="2">
    <source>
        <dbReference type="ARBA" id="ARBA00011738"/>
    </source>
</evidence>
<proteinExistence type="predicted"/>
<dbReference type="SUPFAM" id="SSF53686">
    <property type="entry name" value="Tryptophan synthase beta subunit-like PLP-dependent enzymes"/>
    <property type="match status" value="1"/>
</dbReference>
<gene>
    <name evidence="6" type="ORF">J2Z22_003106</name>
</gene>
<dbReference type="Pfam" id="PF00291">
    <property type="entry name" value="PALP"/>
    <property type="match status" value="1"/>
</dbReference>